<gene>
    <name evidence="1" type="ORF">F945_00509</name>
</gene>
<evidence type="ECO:0000313" key="2">
    <source>
        <dbReference type="Proteomes" id="UP000014568"/>
    </source>
</evidence>
<dbReference type="AlphaFoldDB" id="S3PNK2"/>
<comment type="caution">
    <text evidence="1">The sequence shown here is derived from an EMBL/GenBank/DDBJ whole genome shotgun (WGS) entry which is preliminary data.</text>
</comment>
<proteinExistence type="predicted"/>
<dbReference type="HOGENOM" id="CLU_3283405_0_0_6"/>
<name>S3PNK2_9GAMM</name>
<organism evidence="1 2">
    <name type="scientific">Acinetobacter rudis CIP 110305</name>
    <dbReference type="NCBI Taxonomy" id="421052"/>
    <lineage>
        <taxon>Bacteria</taxon>
        <taxon>Pseudomonadati</taxon>
        <taxon>Pseudomonadota</taxon>
        <taxon>Gammaproteobacteria</taxon>
        <taxon>Moraxellales</taxon>
        <taxon>Moraxellaceae</taxon>
        <taxon>Acinetobacter</taxon>
    </lineage>
</organism>
<protein>
    <submittedName>
        <fullName evidence="1">Uncharacterized protein</fullName>
    </submittedName>
</protein>
<evidence type="ECO:0000313" key="1">
    <source>
        <dbReference type="EMBL" id="EPF80371.1"/>
    </source>
</evidence>
<sequence length="40" mass="4567">MAKLLCARKAQHKLQAEGAACHWEEGENSWIFIHTDKITT</sequence>
<accession>S3PNK2</accession>
<dbReference type="EMBL" id="ATGI01000004">
    <property type="protein sequence ID" value="EPF80371.1"/>
    <property type="molecule type" value="Genomic_DNA"/>
</dbReference>
<reference evidence="1 2" key="1">
    <citation type="submission" date="2013-06" db="EMBL/GenBank/DDBJ databases">
        <title>The Genome Sequence of Acinetobacter rudis CIP 110305.</title>
        <authorList>
            <consortium name="The Broad Institute Genome Sequencing Platform"/>
            <consortium name="The Broad Institute Genome Sequencing Center for Infectious Disease"/>
            <person name="Cerqueira G."/>
            <person name="Feldgarden M."/>
            <person name="Courvalin P."/>
            <person name="Perichon B."/>
            <person name="Grillot-Courvalin C."/>
            <person name="Clermont D."/>
            <person name="Rocha E."/>
            <person name="Yoon E.-J."/>
            <person name="Nemec A."/>
            <person name="Young S.K."/>
            <person name="Zeng Q."/>
            <person name="Gargeya S."/>
            <person name="Fitzgerald M."/>
            <person name="Abouelleil A."/>
            <person name="Alvarado L."/>
            <person name="Berlin A.M."/>
            <person name="Chapman S.B."/>
            <person name="Dewar J."/>
            <person name="Goldberg J."/>
            <person name="Griggs A."/>
            <person name="Gujja S."/>
            <person name="Hansen M."/>
            <person name="Howarth C."/>
            <person name="Imamovic A."/>
            <person name="Larimer J."/>
            <person name="McCowan C."/>
            <person name="Murphy C."/>
            <person name="Pearson M."/>
            <person name="Priest M."/>
            <person name="Roberts A."/>
            <person name="Saif S."/>
            <person name="Shea T."/>
            <person name="Sykes S."/>
            <person name="Wortman J."/>
            <person name="Nusbaum C."/>
            <person name="Birren B."/>
        </authorList>
    </citation>
    <scope>NUCLEOTIDE SEQUENCE [LARGE SCALE GENOMIC DNA]</scope>
    <source>
        <strain evidence="1 2">CIP 110305</strain>
    </source>
</reference>
<dbReference type="PATRIC" id="fig|421052.3.peg.505"/>
<keyword evidence="2" id="KW-1185">Reference proteome</keyword>
<dbReference type="Proteomes" id="UP000014568">
    <property type="component" value="Unassembled WGS sequence"/>
</dbReference>